<dbReference type="KEGG" id="val:VDBG_08403"/>
<keyword evidence="8 12" id="KW-0067">ATP-binding</keyword>
<evidence type="ECO:0000256" key="3">
    <source>
        <dbReference type="ARBA" id="ARBA00013161"/>
    </source>
</evidence>
<evidence type="ECO:0000256" key="2">
    <source>
        <dbReference type="ARBA" id="ARBA00005594"/>
    </source>
</evidence>
<keyword evidence="7 12" id="KW-0547">Nucleotide-binding</keyword>
<dbReference type="GeneID" id="9529408"/>
<evidence type="ECO:0000256" key="11">
    <source>
        <dbReference type="ARBA" id="ARBA00030268"/>
    </source>
</evidence>
<dbReference type="EC" id="6.1.1.2" evidence="3"/>
<dbReference type="Pfam" id="PF00579">
    <property type="entry name" value="tRNA-synt_1b"/>
    <property type="match status" value="1"/>
</dbReference>
<dbReference type="GO" id="GO:0005524">
    <property type="term" value="F:ATP binding"/>
    <property type="evidence" value="ECO:0007669"/>
    <property type="project" value="UniProtKB-KW"/>
</dbReference>
<dbReference type="Gene3D" id="3.40.50.620">
    <property type="entry name" value="HUPs"/>
    <property type="match status" value="1"/>
</dbReference>
<feature type="region of interest" description="Disordered" evidence="13">
    <location>
        <begin position="414"/>
        <end position="479"/>
    </location>
</feature>
<dbReference type="eggNOG" id="KOG2145">
    <property type="taxonomic scope" value="Eukaryota"/>
</dbReference>
<dbReference type="InterPro" id="IPR014729">
    <property type="entry name" value="Rossmann-like_a/b/a_fold"/>
</dbReference>
<reference evidence="15" key="1">
    <citation type="journal article" date="2011" name="PLoS Pathog.">
        <title>Comparative genomics yields insights into niche adaptation of plant vascular wilt pathogens.</title>
        <authorList>
            <person name="Klosterman S.J."/>
            <person name="Subbarao K.V."/>
            <person name="Kang S."/>
            <person name="Veronese P."/>
            <person name="Gold S.E."/>
            <person name="Thomma B.P.H.J."/>
            <person name="Chen Z."/>
            <person name="Henrissat B."/>
            <person name="Lee Y.-H."/>
            <person name="Park J."/>
            <person name="Garcia-Pedrajas M.D."/>
            <person name="Barbara D.J."/>
            <person name="Anchieta A."/>
            <person name="de Jonge R."/>
            <person name="Santhanam P."/>
            <person name="Maruthachalam K."/>
            <person name="Atallah Z."/>
            <person name="Amyotte S.G."/>
            <person name="Paz Z."/>
            <person name="Inderbitzin P."/>
            <person name="Hayes R.J."/>
            <person name="Heiman D.I."/>
            <person name="Young S."/>
            <person name="Zeng Q."/>
            <person name="Engels R."/>
            <person name="Galagan J."/>
            <person name="Cuomo C.A."/>
            <person name="Dobinson K.F."/>
            <person name="Ma L.-J."/>
        </authorList>
    </citation>
    <scope>NUCLEOTIDE SEQUENCE [LARGE SCALE GENOMIC DNA]</scope>
    <source>
        <strain evidence="15">VaMs.102 / ATCC MYA-4576 / FGSC 10136</strain>
    </source>
</reference>
<evidence type="ECO:0000256" key="8">
    <source>
        <dbReference type="ARBA" id="ARBA00022840"/>
    </source>
</evidence>
<evidence type="ECO:0000313" key="15">
    <source>
        <dbReference type="Proteomes" id="UP000008698"/>
    </source>
</evidence>
<evidence type="ECO:0000256" key="7">
    <source>
        <dbReference type="ARBA" id="ARBA00022741"/>
    </source>
</evidence>
<dbReference type="SUPFAM" id="SSF52374">
    <property type="entry name" value="Nucleotidylyl transferase"/>
    <property type="match status" value="1"/>
</dbReference>
<gene>
    <name evidence="14" type="ORF">VDBG_08403</name>
</gene>
<feature type="compositionally biased region" description="Basic and acidic residues" evidence="13">
    <location>
        <begin position="414"/>
        <end position="460"/>
    </location>
</feature>
<dbReference type="PANTHER" id="PTHR10055">
    <property type="entry name" value="TRYPTOPHANYL-TRNA SYNTHETASE"/>
    <property type="match status" value="1"/>
</dbReference>
<dbReference type="OrthoDB" id="10261385at2759"/>
<dbReference type="Proteomes" id="UP000008698">
    <property type="component" value="Unassembled WGS sequence"/>
</dbReference>
<dbReference type="HOGENOM" id="CLU_032621_0_1_1"/>
<dbReference type="NCBIfam" id="TIGR00233">
    <property type="entry name" value="trpS"/>
    <property type="match status" value="1"/>
</dbReference>
<evidence type="ECO:0000313" key="14">
    <source>
        <dbReference type="EMBL" id="EEY22293.1"/>
    </source>
</evidence>
<dbReference type="PRINTS" id="PR01039">
    <property type="entry name" value="TRNASYNTHTRP"/>
</dbReference>
<keyword evidence="10 12" id="KW-0030">Aminoacyl-tRNA synthetase</keyword>
<dbReference type="STRING" id="526221.C9STY2"/>
<dbReference type="GO" id="GO:0004830">
    <property type="term" value="F:tryptophan-tRNA ligase activity"/>
    <property type="evidence" value="ECO:0007669"/>
    <property type="project" value="UniProtKB-EC"/>
</dbReference>
<feature type="compositionally biased region" description="Low complexity" evidence="13">
    <location>
        <begin position="461"/>
        <end position="479"/>
    </location>
</feature>
<name>C9STY2_VERA1</name>
<evidence type="ECO:0000256" key="9">
    <source>
        <dbReference type="ARBA" id="ARBA00022917"/>
    </source>
</evidence>
<protein>
    <recommendedName>
        <fullName evidence="4">Tryptophan--tRNA ligase, cytoplasmic</fullName>
        <ecNumber evidence="3">6.1.1.2</ecNumber>
    </recommendedName>
    <alternativeName>
        <fullName evidence="11">Tryptophanyl-tRNA synthetase</fullName>
    </alternativeName>
</protein>
<comment type="similarity">
    <text evidence="2 12">Belongs to the class-I aminoacyl-tRNA synthetase family.</text>
</comment>
<dbReference type="Gene3D" id="1.10.240.10">
    <property type="entry name" value="Tyrosyl-Transfer RNA Synthetase"/>
    <property type="match status" value="1"/>
</dbReference>
<dbReference type="InterPro" id="IPR001412">
    <property type="entry name" value="aa-tRNA-synth_I_CS"/>
</dbReference>
<keyword evidence="15" id="KW-1185">Reference proteome</keyword>
<comment type="subcellular location">
    <subcellularLocation>
        <location evidence="1">Cytoplasm</location>
    </subcellularLocation>
</comment>
<dbReference type="OMA" id="CIYDNFG"/>
<keyword evidence="9 12" id="KW-0648">Protein biosynthesis</keyword>
<dbReference type="EMBL" id="DS985225">
    <property type="protein sequence ID" value="EEY22293.1"/>
    <property type="molecule type" value="Genomic_DNA"/>
</dbReference>
<evidence type="ECO:0000256" key="5">
    <source>
        <dbReference type="ARBA" id="ARBA00022490"/>
    </source>
</evidence>
<evidence type="ECO:0000256" key="4">
    <source>
        <dbReference type="ARBA" id="ARBA00013782"/>
    </source>
</evidence>
<dbReference type="GO" id="GO:0006436">
    <property type="term" value="P:tryptophanyl-tRNA aminoacylation"/>
    <property type="evidence" value="ECO:0007669"/>
    <property type="project" value="InterPro"/>
</dbReference>
<evidence type="ECO:0000256" key="6">
    <source>
        <dbReference type="ARBA" id="ARBA00022598"/>
    </source>
</evidence>
<evidence type="ECO:0000256" key="13">
    <source>
        <dbReference type="SAM" id="MobiDB-lite"/>
    </source>
</evidence>
<dbReference type="AlphaFoldDB" id="C9STY2"/>
<dbReference type="GO" id="GO:0005737">
    <property type="term" value="C:cytoplasm"/>
    <property type="evidence" value="ECO:0007669"/>
    <property type="project" value="UniProtKB-SubCell"/>
</dbReference>
<organism evidence="15">
    <name type="scientific">Verticillium alfalfae (strain VaMs.102 / ATCC MYA-4576 / FGSC 10136)</name>
    <name type="common">Verticillium wilt of alfalfa</name>
    <name type="synonym">Verticillium albo-atrum</name>
    <dbReference type="NCBI Taxonomy" id="526221"/>
    <lineage>
        <taxon>Eukaryota</taxon>
        <taxon>Fungi</taxon>
        <taxon>Dikarya</taxon>
        <taxon>Ascomycota</taxon>
        <taxon>Pezizomycotina</taxon>
        <taxon>Sordariomycetes</taxon>
        <taxon>Hypocreomycetidae</taxon>
        <taxon>Glomerellales</taxon>
        <taxon>Plectosphaerellaceae</taxon>
        <taxon>Verticillium</taxon>
    </lineage>
</organism>
<dbReference type="InterPro" id="IPR002305">
    <property type="entry name" value="aa-tRNA-synth_Ic"/>
</dbReference>
<feature type="compositionally biased region" description="Low complexity" evidence="13">
    <location>
        <begin position="1"/>
        <end position="22"/>
    </location>
</feature>
<dbReference type="RefSeq" id="XP_003001358.1">
    <property type="nucleotide sequence ID" value="XM_003001312.1"/>
</dbReference>
<proteinExistence type="inferred from homology"/>
<evidence type="ECO:0000256" key="10">
    <source>
        <dbReference type="ARBA" id="ARBA00023146"/>
    </source>
</evidence>
<evidence type="ECO:0000256" key="1">
    <source>
        <dbReference type="ARBA" id="ARBA00004496"/>
    </source>
</evidence>
<dbReference type="PROSITE" id="PS00178">
    <property type="entry name" value="AA_TRNA_LIGASE_I"/>
    <property type="match status" value="1"/>
</dbReference>
<dbReference type="InterPro" id="IPR002306">
    <property type="entry name" value="Trp-tRNA-ligase"/>
</dbReference>
<keyword evidence="6 12" id="KW-0436">Ligase</keyword>
<dbReference type="FunFam" id="3.40.50.620:FF:000033">
    <property type="entry name" value="tryptophan--tRNA ligase, cytoplasmic"/>
    <property type="match status" value="1"/>
</dbReference>
<evidence type="ECO:0000256" key="12">
    <source>
        <dbReference type="RuleBase" id="RU363036"/>
    </source>
</evidence>
<dbReference type="PANTHER" id="PTHR10055:SF1">
    <property type="entry name" value="TRYPTOPHAN--TRNA LIGASE, CYTOPLASMIC"/>
    <property type="match status" value="1"/>
</dbReference>
<sequence>MSAAPEAPAQEVPPAAVGGAPADSSQQKIDPWNVSGAVGEDGKIQAIDYRKLVDEFGTKLIDEAMLERFERVVGVKPHHLLRRGVVFSHRDLDLILDRYEKKLPFFIYTGRGPSSDSMHIGHVIPFTLTKWLSDVLDAPLVIMMTDDEKFLFSEKRTVEEVKGYTKSNAKDILAIGFNPDRTFLFNDYDYVGGKFYETISKVSKRITVNTANAAFGFDGSSSIGKASASFAPSFPHIFGADEARSSQIPCLIPCAIDQDPYFRLTRDISQGLKYAKPSLIHSRFLDALQGPGSKMSASVASSAIFMFDTPKQILSKMNKYAYSGGRETAEEQRALGANPDVDVSYQYLRFFLEDDEELAQIEKDYSQVCRGVVQILHRASRRRRAKVTDETVAQFMTRRPLVWRGSEGLADLAVRPKADGEGKAEGEGDGKLTKNQLKKLEKQRQIDAKKAAKAQEKGAKDAGAAEAPAAPTEATPASS</sequence>
<keyword evidence="5" id="KW-0963">Cytoplasm</keyword>
<accession>C9STY2</accession>
<feature type="region of interest" description="Disordered" evidence="13">
    <location>
        <begin position="1"/>
        <end position="32"/>
    </location>
</feature>